<dbReference type="RefSeq" id="WP_133572232.1">
    <property type="nucleotide sequence ID" value="NZ_SNYR01000002.1"/>
</dbReference>
<comment type="caution">
    <text evidence="9">The sequence shown here is derived from an EMBL/GenBank/DDBJ whole genome shotgun (WGS) entry which is preliminary data.</text>
</comment>
<dbReference type="Proteomes" id="UP000295391">
    <property type="component" value="Unassembled WGS sequence"/>
</dbReference>
<dbReference type="OrthoDB" id="9814637at2"/>
<dbReference type="Pfam" id="PF02321">
    <property type="entry name" value="OEP"/>
    <property type="match status" value="2"/>
</dbReference>
<reference evidence="9 10" key="1">
    <citation type="submission" date="2019-03" db="EMBL/GenBank/DDBJ databases">
        <title>Genomic Encyclopedia of Type Strains, Phase III (KMG-III): the genomes of soil and plant-associated and newly described type strains.</title>
        <authorList>
            <person name="Whitman W."/>
        </authorList>
    </citation>
    <scope>NUCLEOTIDE SEQUENCE [LARGE SCALE GENOMIC DNA]</scope>
    <source>
        <strain evidence="9 10">CGMCC 1.7002</strain>
    </source>
</reference>
<keyword evidence="3" id="KW-0813">Transport</keyword>
<evidence type="ECO:0000256" key="8">
    <source>
        <dbReference type="SAM" id="SignalP"/>
    </source>
</evidence>
<keyword evidence="5" id="KW-0812">Transmembrane</keyword>
<dbReference type="PANTHER" id="PTHR30026">
    <property type="entry name" value="OUTER MEMBRANE PROTEIN TOLC"/>
    <property type="match status" value="1"/>
</dbReference>
<name>A0A4V3DAR9_9HYPH</name>
<dbReference type="GO" id="GO:0015562">
    <property type="term" value="F:efflux transmembrane transporter activity"/>
    <property type="evidence" value="ECO:0007669"/>
    <property type="project" value="InterPro"/>
</dbReference>
<evidence type="ECO:0000256" key="7">
    <source>
        <dbReference type="ARBA" id="ARBA00023237"/>
    </source>
</evidence>
<organism evidence="9 10">
    <name type="scientific">Maritalea mobilis</name>
    <dbReference type="NCBI Taxonomy" id="483324"/>
    <lineage>
        <taxon>Bacteria</taxon>
        <taxon>Pseudomonadati</taxon>
        <taxon>Pseudomonadota</taxon>
        <taxon>Alphaproteobacteria</taxon>
        <taxon>Hyphomicrobiales</taxon>
        <taxon>Devosiaceae</taxon>
        <taxon>Maritalea</taxon>
    </lineage>
</organism>
<dbReference type="Gene3D" id="1.20.1600.10">
    <property type="entry name" value="Outer membrane efflux proteins (OEP)"/>
    <property type="match status" value="1"/>
</dbReference>
<feature type="signal peptide" evidence="8">
    <location>
        <begin position="1"/>
        <end position="29"/>
    </location>
</feature>
<keyword evidence="6" id="KW-0472">Membrane</keyword>
<evidence type="ECO:0000256" key="5">
    <source>
        <dbReference type="ARBA" id="ARBA00022692"/>
    </source>
</evidence>
<comment type="subcellular location">
    <subcellularLocation>
        <location evidence="1">Cell outer membrane</location>
    </subcellularLocation>
</comment>
<proteinExistence type="inferred from homology"/>
<evidence type="ECO:0000256" key="4">
    <source>
        <dbReference type="ARBA" id="ARBA00022452"/>
    </source>
</evidence>
<dbReference type="EMBL" id="SNYR01000002">
    <property type="protein sequence ID" value="TDQ63554.1"/>
    <property type="molecule type" value="Genomic_DNA"/>
</dbReference>
<evidence type="ECO:0000313" key="9">
    <source>
        <dbReference type="EMBL" id="TDQ63554.1"/>
    </source>
</evidence>
<evidence type="ECO:0000256" key="6">
    <source>
        <dbReference type="ARBA" id="ARBA00023136"/>
    </source>
</evidence>
<dbReference type="GO" id="GO:0009279">
    <property type="term" value="C:cell outer membrane"/>
    <property type="evidence" value="ECO:0007669"/>
    <property type="project" value="UniProtKB-SubCell"/>
</dbReference>
<comment type="similarity">
    <text evidence="2">Belongs to the outer membrane factor (OMF) (TC 1.B.17) family.</text>
</comment>
<evidence type="ECO:0000256" key="1">
    <source>
        <dbReference type="ARBA" id="ARBA00004442"/>
    </source>
</evidence>
<protein>
    <submittedName>
        <fullName evidence="9">Adhesin transport system outer membrane protein</fullName>
    </submittedName>
</protein>
<evidence type="ECO:0000256" key="3">
    <source>
        <dbReference type="ARBA" id="ARBA00022448"/>
    </source>
</evidence>
<dbReference type="GO" id="GO:1990281">
    <property type="term" value="C:efflux pump complex"/>
    <property type="evidence" value="ECO:0007669"/>
    <property type="project" value="TreeGrafter"/>
</dbReference>
<dbReference type="InterPro" id="IPR051906">
    <property type="entry name" value="TolC-like"/>
</dbReference>
<evidence type="ECO:0000256" key="2">
    <source>
        <dbReference type="ARBA" id="ARBA00007613"/>
    </source>
</evidence>
<dbReference type="PANTHER" id="PTHR30026:SF22">
    <property type="entry name" value="OUTER MEMBRANE EFFLUX PROTEIN"/>
    <property type="match status" value="1"/>
</dbReference>
<accession>A0A4V3DAR9</accession>
<keyword evidence="7" id="KW-0998">Cell outer membrane</keyword>
<dbReference type="AlphaFoldDB" id="A0A4V3DAR9"/>
<evidence type="ECO:0000313" key="10">
    <source>
        <dbReference type="Proteomes" id="UP000295391"/>
    </source>
</evidence>
<keyword evidence="10" id="KW-1185">Reference proteome</keyword>
<feature type="chain" id="PRO_5020748496" evidence="8">
    <location>
        <begin position="30"/>
        <end position="479"/>
    </location>
</feature>
<sequence length="479" mass="53158">MKPITGMKIIKGLAASAFIALNLSVSAYALSLRDAVVIAVDSNPEIGQSMANREAVEFELRQALGLYMPRVDLEISTGVQRLDNPSRRFSGIQDDPLYPSQVDVIVSHDIWDGGFRRAEANRQAARVDGASFRVLERSEFIGLEVAREYFQVLLQQRVVNIARQNVAFHEQTRNDVRAAVENGQLTAAETQQVDERLSQARARLTEAREALDLAQIGFYKLVYVSLDAGQMPSRVSRAFMPNSLSQAISKARANNPRLLMANADIDAAAAVVEQSRSGLNPTINLQGRASAGYDVNGVDGATNDLQVKLSLKWNLYDGGIKRAEIQENARRETEVALGQQQVLREVEEAVRISWTRMGRQGSLSAQYGSQLKASSDLVDSYRSQFSVNQRSLLDVLDAQNTKFNVQVLYETAQYSQRFAEYRLLAATGQLLKYLGLEAPSQSNAYAREKLNTPSADSYQPRELEPVNFEEPIDLTSFVN</sequence>
<dbReference type="InterPro" id="IPR003423">
    <property type="entry name" value="OMP_efflux"/>
</dbReference>
<dbReference type="GO" id="GO:0015288">
    <property type="term" value="F:porin activity"/>
    <property type="evidence" value="ECO:0007669"/>
    <property type="project" value="TreeGrafter"/>
</dbReference>
<keyword evidence="8" id="KW-0732">Signal</keyword>
<keyword evidence="4" id="KW-1134">Transmembrane beta strand</keyword>
<gene>
    <name evidence="9" type="ORF">ATL17_1559</name>
</gene>
<dbReference type="SUPFAM" id="SSF56954">
    <property type="entry name" value="Outer membrane efflux proteins (OEP)"/>
    <property type="match status" value="1"/>
</dbReference>